<name>A0AAU8M0F2_9BACT</name>
<keyword evidence="1" id="KW-0732">Signal</keyword>
<dbReference type="Pfam" id="PF03922">
    <property type="entry name" value="OmpW"/>
    <property type="match status" value="1"/>
</dbReference>
<dbReference type="GO" id="GO:0019867">
    <property type="term" value="C:outer membrane"/>
    <property type="evidence" value="ECO:0007669"/>
    <property type="project" value="InterPro"/>
</dbReference>
<sequence length="221" mass="24456">MKKITTGAILLLIGGGAQALHAEEAQLKTQVRDWALSGYIGVASFDDEDKPDPYQAGLTHEMSSDEAYTVGFIVSKYYNDFSFNLGVEFIQEATVHDEEDYELAQHSHIPVSLGVNYHFNTSLFDPYIGAGVGYSFNDSSESEFINGQGMEMEMDDSVFYYLTAGVEYPLSDTYALFLAGQYVIGDADVTGAIQTPKGTIVLEDETSLDRYEVNLGLKYFF</sequence>
<dbReference type="InterPro" id="IPR005618">
    <property type="entry name" value="OMPW"/>
</dbReference>
<feature type="signal peptide" evidence="1">
    <location>
        <begin position="1"/>
        <end position="22"/>
    </location>
</feature>
<feature type="chain" id="PRO_5043336245" evidence="1">
    <location>
        <begin position="23"/>
        <end position="221"/>
    </location>
</feature>
<protein>
    <submittedName>
        <fullName evidence="2">OmpW family outer membrane protein</fullName>
    </submittedName>
</protein>
<evidence type="ECO:0000313" key="2">
    <source>
        <dbReference type="EMBL" id="XCN74966.1"/>
    </source>
</evidence>
<dbReference type="AlphaFoldDB" id="A0AAU8M0F2"/>
<dbReference type="PANTHER" id="PTHR36920">
    <property type="match status" value="1"/>
</dbReference>
<dbReference type="Gene3D" id="2.40.160.20">
    <property type="match status" value="1"/>
</dbReference>
<dbReference type="EMBL" id="CP159373">
    <property type="protein sequence ID" value="XCN74966.1"/>
    <property type="molecule type" value="Genomic_DNA"/>
</dbReference>
<reference evidence="2" key="2">
    <citation type="submission" date="2024-06" db="EMBL/GenBank/DDBJ databases">
        <authorList>
            <person name="Plum-Jensen L.E."/>
            <person name="Schramm A."/>
            <person name="Marshall I.P.G."/>
        </authorList>
    </citation>
    <scope>NUCLEOTIDE SEQUENCE</scope>
    <source>
        <strain evidence="2">Rat1</strain>
    </source>
</reference>
<dbReference type="GO" id="GO:0055085">
    <property type="term" value="P:transmembrane transport"/>
    <property type="evidence" value="ECO:0007669"/>
    <property type="project" value="TreeGrafter"/>
</dbReference>
<organism evidence="2">
    <name type="scientific">Candidatus Electrothrix aestuarii</name>
    <dbReference type="NCBI Taxonomy" id="3062594"/>
    <lineage>
        <taxon>Bacteria</taxon>
        <taxon>Pseudomonadati</taxon>
        <taxon>Thermodesulfobacteriota</taxon>
        <taxon>Desulfobulbia</taxon>
        <taxon>Desulfobulbales</taxon>
        <taxon>Desulfobulbaceae</taxon>
        <taxon>Candidatus Electrothrix</taxon>
    </lineage>
</organism>
<evidence type="ECO:0000256" key="1">
    <source>
        <dbReference type="SAM" id="SignalP"/>
    </source>
</evidence>
<gene>
    <name evidence="2" type="ORF">Q3M24_09590</name>
</gene>
<dbReference type="PANTHER" id="PTHR36920:SF1">
    <property type="entry name" value="OUTER MEMBRANE PROTEIN W"/>
    <property type="match status" value="1"/>
</dbReference>
<proteinExistence type="predicted"/>
<dbReference type="KEGG" id="eaj:Q3M24_09590"/>
<dbReference type="SUPFAM" id="SSF56925">
    <property type="entry name" value="OMPA-like"/>
    <property type="match status" value="1"/>
</dbReference>
<dbReference type="InterPro" id="IPR011250">
    <property type="entry name" value="OMP/PagP_B-barrel"/>
</dbReference>
<reference evidence="2" key="1">
    <citation type="journal article" date="2024" name="Syst. Appl. Microbiol.">
        <title>First single-strain enrichments of Electrothrix cable bacteria, description of E. aestuarii sp. nov. and E. rattekaaiensis sp. nov., and proposal of a cable bacteria taxonomy following the rules of the SeqCode.</title>
        <authorList>
            <person name="Plum-Jensen L.E."/>
            <person name="Schramm A."/>
            <person name="Marshall I.P.G."/>
        </authorList>
    </citation>
    <scope>NUCLEOTIDE SEQUENCE</scope>
    <source>
        <strain evidence="2">Rat1</strain>
    </source>
</reference>
<accession>A0AAU8M0F2</accession>